<dbReference type="SMART" id="SM00233">
    <property type="entry name" value="PH"/>
    <property type="match status" value="1"/>
</dbReference>
<evidence type="ECO:0000256" key="1">
    <source>
        <dbReference type="ARBA" id="ARBA00004496"/>
    </source>
</evidence>
<evidence type="ECO:0000256" key="3">
    <source>
        <dbReference type="ARBA" id="ARBA00022553"/>
    </source>
</evidence>
<dbReference type="SUPFAM" id="SSF50729">
    <property type="entry name" value="PH domain-like"/>
    <property type="match status" value="1"/>
</dbReference>
<evidence type="ECO:0000313" key="6">
    <source>
        <dbReference type="EMBL" id="RZF39711.1"/>
    </source>
</evidence>
<keyword evidence="2" id="KW-0963">Cytoplasm</keyword>
<dbReference type="InParanoid" id="A0A482X376"/>
<protein>
    <recommendedName>
        <fullName evidence="5">PH domain-containing protein</fullName>
    </recommendedName>
</protein>
<name>A0A482X376_LAOST</name>
<feature type="region of interest" description="Disordered" evidence="4">
    <location>
        <begin position="524"/>
        <end position="557"/>
    </location>
</feature>
<dbReference type="EMBL" id="QKKF02019699">
    <property type="protein sequence ID" value="RZF39711.1"/>
    <property type="molecule type" value="Genomic_DNA"/>
</dbReference>
<feature type="compositionally biased region" description="Basic and acidic residues" evidence="4">
    <location>
        <begin position="469"/>
        <end position="497"/>
    </location>
</feature>
<dbReference type="InterPro" id="IPR001849">
    <property type="entry name" value="PH_domain"/>
</dbReference>
<feature type="region of interest" description="Disordered" evidence="4">
    <location>
        <begin position="130"/>
        <end position="167"/>
    </location>
</feature>
<reference evidence="6 7" key="1">
    <citation type="journal article" date="2017" name="Gigascience">
        <title>Genome sequence of the small brown planthopper, Laodelphax striatellus.</title>
        <authorList>
            <person name="Zhu J."/>
            <person name="Jiang F."/>
            <person name="Wang X."/>
            <person name="Yang P."/>
            <person name="Bao Y."/>
            <person name="Zhao W."/>
            <person name="Wang W."/>
            <person name="Lu H."/>
            <person name="Wang Q."/>
            <person name="Cui N."/>
            <person name="Li J."/>
            <person name="Chen X."/>
            <person name="Luo L."/>
            <person name="Yu J."/>
            <person name="Kang L."/>
            <person name="Cui F."/>
        </authorList>
    </citation>
    <scope>NUCLEOTIDE SEQUENCE [LARGE SCALE GENOMIC DNA]</scope>
    <source>
        <strain evidence="6">Lst14</strain>
    </source>
</reference>
<gene>
    <name evidence="6" type="ORF">LSTR_LSTR003953</name>
</gene>
<keyword evidence="3" id="KW-0597">Phosphoprotein</keyword>
<evidence type="ECO:0000259" key="5">
    <source>
        <dbReference type="PROSITE" id="PS50003"/>
    </source>
</evidence>
<accession>A0A482X376</accession>
<feature type="compositionally biased region" description="Low complexity" evidence="4">
    <location>
        <begin position="307"/>
        <end position="323"/>
    </location>
</feature>
<feature type="compositionally biased region" description="Polar residues" evidence="4">
    <location>
        <begin position="131"/>
        <end position="146"/>
    </location>
</feature>
<dbReference type="SMR" id="A0A482X376"/>
<dbReference type="GO" id="GO:0005886">
    <property type="term" value="C:plasma membrane"/>
    <property type="evidence" value="ECO:0007669"/>
    <property type="project" value="TreeGrafter"/>
</dbReference>
<sequence length="557" mass="62281">MNLDVIADIRTFMKDTLAKEQLSCSAEKERLRLVSLLEARENSPAPYLDMSPAKKCESVKEKNEDDINNQCYEELSDTRSSLTSDYSLTEKNERNRIGMDDLGGNLYYNIPDVFISTYWDAENERRRIPESRNSVCSLSGRSQSGKGSADGTESSESVSGSSSSLAGSSFGAPPKSTLSATADGVLAVSPSALRYTASKCGPLTRKEKFLFLDHHKQYWAALVGRLLFIYTSEKESKPVAEISVENYQARPVSTKSESPKKDCSFEIFCPGNKTYQFTAPSNNEMDQWVAAISQAGKSETPGNGPVSNQKSQTQTQSETTLASGARQLPSIPDEHQLQAYDMPDARARPVTLIAPEQYELMNTDDFYHCIDNDNASLKQSASQRNSTNLNEEDLTYENDDVIDENFYYNVVSPCESESFYDTIPGVTEKKLMLERELQLKYLQEQQILLKQQEEPCKKHCPDEAGEENSTERLSAEQKQNEKEDQASQQRTTKEQPIKKLSSSEIRTGPVSSRIQQIIQRIEEAAGTSAKSQKVVQNDFYEPVDTSDGIVHSRTISR</sequence>
<comment type="caution">
    <text evidence="6">The sequence shown here is derived from an EMBL/GenBank/DDBJ whole genome shotgun (WGS) entry which is preliminary data.</text>
</comment>
<dbReference type="GO" id="GO:0005737">
    <property type="term" value="C:cytoplasm"/>
    <property type="evidence" value="ECO:0007669"/>
    <property type="project" value="UniProtKB-SubCell"/>
</dbReference>
<keyword evidence="7" id="KW-1185">Reference proteome</keyword>
<evidence type="ECO:0000256" key="4">
    <source>
        <dbReference type="SAM" id="MobiDB-lite"/>
    </source>
</evidence>
<feature type="compositionally biased region" description="Low complexity" evidence="4">
    <location>
        <begin position="154"/>
        <end position="167"/>
    </location>
</feature>
<dbReference type="InterPro" id="IPR011993">
    <property type="entry name" value="PH-like_dom_sf"/>
</dbReference>
<dbReference type="Proteomes" id="UP000291343">
    <property type="component" value="Unassembled WGS sequence"/>
</dbReference>
<dbReference type="STRING" id="195883.A0A482X376"/>
<feature type="region of interest" description="Disordered" evidence="4">
    <location>
        <begin position="296"/>
        <end position="330"/>
    </location>
</feature>
<evidence type="ECO:0000256" key="2">
    <source>
        <dbReference type="ARBA" id="ARBA00022490"/>
    </source>
</evidence>
<dbReference type="Gene3D" id="2.30.29.30">
    <property type="entry name" value="Pleckstrin-homology domain (PH domain)/Phosphotyrosine-binding domain (PTB)"/>
    <property type="match status" value="1"/>
</dbReference>
<organism evidence="6 7">
    <name type="scientific">Laodelphax striatellus</name>
    <name type="common">Small brown planthopper</name>
    <name type="synonym">Delphax striatella</name>
    <dbReference type="NCBI Taxonomy" id="195883"/>
    <lineage>
        <taxon>Eukaryota</taxon>
        <taxon>Metazoa</taxon>
        <taxon>Ecdysozoa</taxon>
        <taxon>Arthropoda</taxon>
        <taxon>Hexapoda</taxon>
        <taxon>Insecta</taxon>
        <taxon>Pterygota</taxon>
        <taxon>Neoptera</taxon>
        <taxon>Paraneoptera</taxon>
        <taxon>Hemiptera</taxon>
        <taxon>Auchenorrhyncha</taxon>
        <taxon>Fulgoroidea</taxon>
        <taxon>Delphacidae</taxon>
        <taxon>Criomorphinae</taxon>
        <taxon>Laodelphax</taxon>
    </lineage>
</organism>
<feature type="compositionally biased region" description="Polar residues" evidence="4">
    <location>
        <begin position="500"/>
        <end position="512"/>
    </location>
</feature>
<dbReference type="OrthoDB" id="243840at2759"/>
<dbReference type="PROSITE" id="PS50003">
    <property type="entry name" value="PH_DOMAIN"/>
    <property type="match status" value="1"/>
</dbReference>
<dbReference type="PANTHER" id="PTHR15129:SF0">
    <property type="entry name" value="SH3 DOMAIN-CONTAINING PROTEIN"/>
    <property type="match status" value="1"/>
</dbReference>
<evidence type="ECO:0000313" key="7">
    <source>
        <dbReference type="Proteomes" id="UP000291343"/>
    </source>
</evidence>
<dbReference type="Pfam" id="PF00169">
    <property type="entry name" value="PH"/>
    <property type="match status" value="1"/>
</dbReference>
<proteinExistence type="predicted"/>
<dbReference type="InterPro" id="IPR037781">
    <property type="entry name" value="SKAP_fam"/>
</dbReference>
<dbReference type="AlphaFoldDB" id="A0A482X376"/>
<comment type="subcellular location">
    <subcellularLocation>
        <location evidence="1">Cytoplasm</location>
    </subcellularLocation>
</comment>
<feature type="domain" description="PH" evidence="5">
    <location>
        <begin position="196"/>
        <end position="297"/>
    </location>
</feature>
<feature type="region of interest" description="Disordered" evidence="4">
    <location>
        <begin position="455"/>
        <end position="512"/>
    </location>
</feature>
<dbReference type="PANTHER" id="PTHR15129">
    <property type="entry name" value="SRC-ASSOCIATED ADAPTOR PROTEIN"/>
    <property type="match status" value="1"/>
</dbReference>